<gene>
    <name evidence="12" type="ORF">L9F63_000860</name>
</gene>
<evidence type="ECO:0000256" key="7">
    <source>
        <dbReference type="ARBA" id="ARBA00023170"/>
    </source>
</evidence>
<dbReference type="PANTHER" id="PTHR45695">
    <property type="entry name" value="LEUCOKININ RECEPTOR-RELATED"/>
    <property type="match status" value="1"/>
</dbReference>
<reference evidence="12" key="1">
    <citation type="journal article" date="2023" name="IScience">
        <title>Live-bearing cockroach genome reveals convergent evolutionary mechanisms linked to viviparity in insects and beyond.</title>
        <authorList>
            <person name="Fouks B."/>
            <person name="Harrison M.C."/>
            <person name="Mikhailova A.A."/>
            <person name="Marchal E."/>
            <person name="English S."/>
            <person name="Carruthers M."/>
            <person name="Jennings E.C."/>
            <person name="Chiamaka E.L."/>
            <person name="Frigard R.A."/>
            <person name="Pippel M."/>
            <person name="Attardo G.M."/>
            <person name="Benoit J.B."/>
            <person name="Bornberg-Bauer E."/>
            <person name="Tobe S.S."/>
        </authorList>
    </citation>
    <scope>NUCLEOTIDE SEQUENCE</scope>
    <source>
        <strain evidence="12">Stay&amp;Tobe</strain>
    </source>
</reference>
<dbReference type="PRINTS" id="PR00237">
    <property type="entry name" value="GPCRRHODOPSN"/>
</dbReference>
<dbReference type="Pfam" id="PF00001">
    <property type="entry name" value="7tm_1"/>
    <property type="match status" value="1"/>
</dbReference>
<evidence type="ECO:0000256" key="3">
    <source>
        <dbReference type="ARBA" id="ARBA00022692"/>
    </source>
</evidence>
<dbReference type="InterPro" id="IPR017452">
    <property type="entry name" value="GPCR_Rhodpsn_7TM"/>
</dbReference>
<dbReference type="GO" id="GO:0004930">
    <property type="term" value="F:G protein-coupled receptor activity"/>
    <property type="evidence" value="ECO:0007669"/>
    <property type="project" value="UniProtKB-KW"/>
</dbReference>
<feature type="transmembrane region" description="Helical" evidence="9">
    <location>
        <begin position="536"/>
        <end position="557"/>
    </location>
</feature>
<dbReference type="EMBL" id="JASPKZ010000038">
    <property type="protein sequence ID" value="KAJ9601022.1"/>
    <property type="molecule type" value="Genomic_DNA"/>
</dbReference>
<accession>A0AAD8AMM2</accession>
<feature type="transmembrane region" description="Helical" evidence="9">
    <location>
        <begin position="417"/>
        <end position="437"/>
    </location>
</feature>
<keyword evidence="10" id="KW-0732">Signal</keyword>
<feature type="signal peptide" evidence="10">
    <location>
        <begin position="1"/>
        <end position="19"/>
    </location>
</feature>
<organism evidence="12 13">
    <name type="scientific">Diploptera punctata</name>
    <name type="common">Pacific beetle cockroach</name>
    <dbReference type="NCBI Taxonomy" id="6984"/>
    <lineage>
        <taxon>Eukaryota</taxon>
        <taxon>Metazoa</taxon>
        <taxon>Ecdysozoa</taxon>
        <taxon>Arthropoda</taxon>
        <taxon>Hexapoda</taxon>
        <taxon>Insecta</taxon>
        <taxon>Pterygota</taxon>
        <taxon>Neoptera</taxon>
        <taxon>Polyneoptera</taxon>
        <taxon>Dictyoptera</taxon>
        <taxon>Blattodea</taxon>
        <taxon>Blaberoidea</taxon>
        <taxon>Blaberidae</taxon>
        <taxon>Diplopterinae</taxon>
        <taxon>Diploptera</taxon>
    </lineage>
</organism>
<keyword evidence="8" id="KW-0807">Transducer</keyword>
<evidence type="ECO:0000256" key="5">
    <source>
        <dbReference type="ARBA" id="ARBA00023040"/>
    </source>
</evidence>
<dbReference type="PROSITE" id="PS50262">
    <property type="entry name" value="G_PROTEIN_RECEP_F1_2"/>
    <property type="match status" value="1"/>
</dbReference>
<feature type="transmembrane region" description="Helical" evidence="9">
    <location>
        <begin position="619"/>
        <end position="640"/>
    </location>
</feature>
<dbReference type="AlphaFoldDB" id="A0AAD8AMM2"/>
<evidence type="ECO:0000256" key="4">
    <source>
        <dbReference type="ARBA" id="ARBA00022989"/>
    </source>
</evidence>
<evidence type="ECO:0000256" key="1">
    <source>
        <dbReference type="ARBA" id="ARBA00004141"/>
    </source>
</evidence>
<comment type="similarity">
    <text evidence="2">Belongs to the G-protein coupled receptor 1 family.</text>
</comment>
<keyword evidence="6 9" id="KW-0472">Membrane</keyword>
<comment type="caution">
    <text evidence="12">The sequence shown here is derived from an EMBL/GenBank/DDBJ whole genome shotgun (WGS) entry which is preliminary data.</text>
</comment>
<proteinExistence type="inferred from homology"/>
<evidence type="ECO:0000313" key="12">
    <source>
        <dbReference type="EMBL" id="KAJ9601022.1"/>
    </source>
</evidence>
<reference evidence="12" key="2">
    <citation type="submission" date="2023-05" db="EMBL/GenBank/DDBJ databases">
        <authorList>
            <person name="Fouks B."/>
        </authorList>
    </citation>
    <scope>NUCLEOTIDE SEQUENCE</scope>
    <source>
        <strain evidence="12">Stay&amp;Tobe</strain>
        <tissue evidence="12">Testes</tissue>
    </source>
</reference>
<dbReference type="Gene3D" id="1.20.1070.10">
    <property type="entry name" value="Rhodopsin 7-helix transmembrane proteins"/>
    <property type="match status" value="1"/>
</dbReference>
<dbReference type="PANTHER" id="PTHR45695:SF9">
    <property type="entry name" value="LEUCOKININ RECEPTOR"/>
    <property type="match status" value="1"/>
</dbReference>
<evidence type="ECO:0000256" key="2">
    <source>
        <dbReference type="ARBA" id="ARBA00010663"/>
    </source>
</evidence>
<dbReference type="CDD" id="cd00637">
    <property type="entry name" value="7tm_classA_rhodopsin-like"/>
    <property type="match status" value="1"/>
</dbReference>
<feature type="transmembrane region" description="Helical" evidence="9">
    <location>
        <begin position="457"/>
        <end position="481"/>
    </location>
</feature>
<evidence type="ECO:0000259" key="11">
    <source>
        <dbReference type="PROSITE" id="PS50262"/>
    </source>
</evidence>
<protein>
    <recommendedName>
        <fullName evidence="11">G-protein coupled receptors family 1 profile domain-containing protein</fullName>
    </recommendedName>
</protein>
<keyword evidence="7" id="KW-0675">Receptor</keyword>
<keyword evidence="3 9" id="KW-0812">Transmembrane</keyword>
<evidence type="ECO:0000256" key="8">
    <source>
        <dbReference type="ARBA" id="ARBA00023224"/>
    </source>
</evidence>
<dbReference type="GO" id="GO:0005886">
    <property type="term" value="C:plasma membrane"/>
    <property type="evidence" value="ECO:0007669"/>
    <property type="project" value="TreeGrafter"/>
</dbReference>
<feature type="transmembrane region" description="Helical" evidence="9">
    <location>
        <begin position="493"/>
        <end position="516"/>
    </location>
</feature>
<dbReference type="Proteomes" id="UP001233999">
    <property type="component" value="Unassembled WGS sequence"/>
</dbReference>
<name>A0AAD8AMM2_DIPPU</name>
<evidence type="ECO:0000313" key="13">
    <source>
        <dbReference type="Proteomes" id="UP001233999"/>
    </source>
</evidence>
<dbReference type="InterPro" id="IPR000276">
    <property type="entry name" value="GPCR_Rhodpsn"/>
</dbReference>
<keyword evidence="4 9" id="KW-1133">Transmembrane helix</keyword>
<sequence>MKVILMLVIINYLFLMVIGNGVITDTINYTEVYPTRETTETHLSYATGIVDDLPAISATLPNNLTSDINSDNSEYLNNIVHSSGETNNENMCYTKSDIEFGNINPVFRYFYIEPVNCSACGEGRNCYKVENVTFIDEFLINKLNRQKLDKSKSTTDVKCKMSELSRMETLLFDLYNEMIISAIRFACKLDDKNGFYAMDVSKKYIEVRSSFIDSLTDLIEYINEPDDEVKKDLDRKHSYSNIPVIIMFENNLSFSRNVSRLLELTFNLIQQEKDINKCKEKMNRIADDRKSCPDTILLKKVIMQLRHLEEIHNSSVITIIQINSIISSNRILINMFNTSAISNLVNMEKWMNKLINITIETDIWSLELDSMKSLTVLYEKYEVILFGIIFILGIFGNVLLLTISLRYRELRSTSNIMLVNIAVADILFLVLNVPVFYSTDGVLNDVQCKVYQYFRSVCVGVCIYSLVMIGIQRFVTLSVFFRRGGCLRNVSKWVLVMIVWIVGGVIAIPYALFSGVENEGSCYDVKFKVEYREVTSLFDIIVLCIIPICLITISYGLTVDALDPENERMKTKEHCVALTSDIVVGLFLVFSVSFLLFYMFRFAFVWSDTKVDILYYEHIISIIPFLPCLNSFLNPIALYISNEKYRRYFNLCFLCRKGEGSVDVKNVDSIAASNTTIVSSL</sequence>
<keyword evidence="13" id="KW-1185">Reference proteome</keyword>
<feature type="domain" description="G-protein coupled receptors family 1 profile" evidence="11">
    <location>
        <begin position="396"/>
        <end position="638"/>
    </location>
</feature>
<evidence type="ECO:0000256" key="9">
    <source>
        <dbReference type="SAM" id="Phobius"/>
    </source>
</evidence>
<feature type="transmembrane region" description="Helical" evidence="9">
    <location>
        <begin position="383"/>
        <end position="405"/>
    </location>
</feature>
<keyword evidence="5" id="KW-0297">G-protein coupled receptor</keyword>
<evidence type="ECO:0000256" key="10">
    <source>
        <dbReference type="SAM" id="SignalP"/>
    </source>
</evidence>
<evidence type="ECO:0000256" key="6">
    <source>
        <dbReference type="ARBA" id="ARBA00023136"/>
    </source>
</evidence>
<comment type="subcellular location">
    <subcellularLocation>
        <location evidence="1">Membrane</location>
        <topology evidence="1">Multi-pass membrane protein</topology>
    </subcellularLocation>
</comment>
<feature type="transmembrane region" description="Helical" evidence="9">
    <location>
        <begin position="578"/>
        <end position="599"/>
    </location>
</feature>
<feature type="chain" id="PRO_5042231551" description="G-protein coupled receptors family 1 profile domain-containing protein" evidence="10">
    <location>
        <begin position="20"/>
        <end position="681"/>
    </location>
</feature>
<dbReference type="SUPFAM" id="SSF81321">
    <property type="entry name" value="Family A G protein-coupled receptor-like"/>
    <property type="match status" value="1"/>
</dbReference>